<evidence type="ECO:0000313" key="8">
    <source>
        <dbReference type="Proteomes" id="UP000002534"/>
    </source>
</evidence>
<dbReference type="Pfam" id="PF04060">
    <property type="entry name" value="FeS"/>
    <property type="match status" value="1"/>
</dbReference>
<dbReference type="STRING" id="338963.Pcar_1833"/>
<feature type="domain" description="4Fe-4S" evidence="6">
    <location>
        <begin position="360"/>
        <end position="422"/>
    </location>
</feature>
<gene>
    <name evidence="7" type="ordered locus">Pcar_1833</name>
</gene>
<dbReference type="PROSITE" id="PS51656">
    <property type="entry name" value="4FE4S"/>
    <property type="match status" value="1"/>
</dbReference>
<evidence type="ECO:0000256" key="2">
    <source>
        <dbReference type="ARBA" id="ARBA00022723"/>
    </source>
</evidence>
<dbReference type="Pfam" id="PF13237">
    <property type="entry name" value="Fer4_10"/>
    <property type="match status" value="1"/>
</dbReference>
<dbReference type="InterPro" id="IPR009016">
    <property type="entry name" value="Fe_hydrogenase"/>
</dbReference>
<dbReference type="InterPro" id="IPR004108">
    <property type="entry name" value="Fe_hydrogenase_lsu_C"/>
</dbReference>
<dbReference type="PROSITE" id="PS51379">
    <property type="entry name" value="4FE4S_FER_2"/>
    <property type="match status" value="2"/>
</dbReference>
<keyword evidence="4" id="KW-0411">Iron-sulfur</keyword>
<sequence length="583" mass="64391">MNPHQPAQPPIYTRETECQDCSKCVRYCPVKAIKVADGQARIVPEKCVACGTCVRVCPANAKRVRDDLDPTKRMLLSSDRVYVSLAPSYVSEFPDIPSTQIIAALRKLGFAGVSETALGAQDVSALVAADLAKGENRLYLSSACPAAVTYIQKYLPDLTDSITTVLSPLLSHCTKLREHFGNDIRIVFIGPCGAKKNEADRHPELLDAVITFADLRQWLEDERIHPGALPTTPEDRFVPETSQEGALYPVEGGMIETIRLQGGCDNVRCITVAGINGIRHVLSGFKPKSLPQPLFMELLACRGGCINGPCAELREGNLDQWQEVIARADVPAAPVHRVPRNDIIETIIDEPLPTRKYNDEQLRQALRLIDKEKIEDELNCGGCGYETCRDFAEAILSGHAEASMCLSYLRRQAQRKANALLHCIPSAIVLVDKDLRVVDCNRQFAELFSDDLAEAYDMCPGLKGAVLEHILPFTKLFKQVFDSGATLQHDALHVDDRIYQVTIFPIEPSQITGGVISDITAHEMPREMIAKRAREVIHKNLKTVQEIACRLGENMADTEILLRSLAEGFSPSQPVDDDSNDKD</sequence>
<dbReference type="Gene3D" id="3.40.950.10">
    <property type="entry name" value="Fe-only Hydrogenase (Larger Subunit), Chain L, domain 3"/>
    <property type="match status" value="1"/>
</dbReference>
<dbReference type="SUPFAM" id="SSF54862">
    <property type="entry name" value="4Fe-4S ferredoxins"/>
    <property type="match status" value="1"/>
</dbReference>
<name>Q3A3I3_SYNC1</name>
<dbReference type="Pfam" id="PF08448">
    <property type="entry name" value="PAS_4"/>
    <property type="match status" value="1"/>
</dbReference>
<feature type="domain" description="4Fe-4S ferredoxin-type" evidence="5">
    <location>
        <begin position="9"/>
        <end position="37"/>
    </location>
</feature>
<dbReference type="PROSITE" id="PS00198">
    <property type="entry name" value="4FE4S_FER_1"/>
    <property type="match status" value="1"/>
</dbReference>
<dbReference type="PANTHER" id="PTHR11615">
    <property type="entry name" value="NITRATE, FORMATE, IRON DEHYDROGENASE"/>
    <property type="match status" value="1"/>
</dbReference>
<organism evidence="7 8">
    <name type="scientific">Syntrophotalea carbinolica (strain DSM 2380 / NBRC 103641 / GraBd1)</name>
    <name type="common">Pelobacter carbinolicus</name>
    <dbReference type="NCBI Taxonomy" id="338963"/>
    <lineage>
        <taxon>Bacteria</taxon>
        <taxon>Pseudomonadati</taxon>
        <taxon>Thermodesulfobacteriota</taxon>
        <taxon>Desulfuromonadia</taxon>
        <taxon>Desulfuromonadales</taxon>
        <taxon>Syntrophotaleaceae</taxon>
        <taxon>Syntrophotalea</taxon>
    </lineage>
</organism>
<dbReference type="RefSeq" id="WP_011341577.1">
    <property type="nucleotide sequence ID" value="NC_007498.2"/>
</dbReference>
<accession>Q3A3I3</accession>
<dbReference type="InterPro" id="IPR050340">
    <property type="entry name" value="Cytosolic_Fe-S_CAF"/>
</dbReference>
<reference evidence="7 8" key="2">
    <citation type="journal article" date="2012" name="BMC Genomics">
        <title>The genome of Pelobacter carbinolicus reveals surprising metabolic capabilities and physiological features.</title>
        <authorList>
            <person name="Aklujkar M."/>
            <person name="Haveman S.A."/>
            <person name="Didonato R.Jr."/>
            <person name="Chertkov O."/>
            <person name="Han C.S."/>
            <person name="Land M.L."/>
            <person name="Brown P."/>
            <person name="Lovley D.R."/>
        </authorList>
    </citation>
    <scope>NUCLEOTIDE SEQUENCE [LARGE SCALE GENOMIC DNA]</scope>
    <source>
        <strain evidence="8">DSM 2380 / NBRC 103641 / GraBd1</strain>
    </source>
</reference>
<evidence type="ECO:0000256" key="4">
    <source>
        <dbReference type="ARBA" id="ARBA00023014"/>
    </source>
</evidence>
<protein>
    <submittedName>
        <fullName evidence="7">Iron-sulfur cluster-binding sensor, FehydlgC, FeS and PAS domain-containing</fullName>
    </submittedName>
</protein>
<dbReference type="Gene3D" id="1.10.15.40">
    <property type="entry name" value="Electron transport complex subunit B, putative Fe-S cluster"/>
    <property type="match status" value="1"/>
</dbReference>
<evidence type="ECO:0000256" key="1">
    <source>
        <dbReference type="ARBA" id="ARBA00022485"/>
    </source>
</evidence>
<keyword evidence="3" id="KW-0408">Iron</keyword>
<dbReference type="Pfam" id="PF02906">
    <property type="entry name" value="Fe_hyd_lg_C"/>
    <property type="match status" value="1"/>
</dbReference>
<dbReference type="Gene3D" id="3.30.450.20">
    <property type="entry name" value="PAS domain"/>
    <property type="match status" value="1"/>
</dbReference>
<dbReference type="SUPFAM" id="SSF53920">
    <property type="entry name" value="Fe-only hydrogenase"/>
    <property type="match status" value="1"/>
</dbReference>
<keyword evidence="8" id="KW-1185">Reference proteome</keyword>
<feature type="domain" description="4Fe-4S ferredoxin-type" evidence="5">
    <location>
        <begin position="38"/>
        <end position="67"/>
    </location>
</feature>
<dbReference type="InterPro" id="IPR013656">
    <property type="entry name" value="PAS_4"/>
</dbReference>
<proteinExistence type="predicted"/>
<dbReference type="InterPro" id="IPR017896">
    <property type="entry name" value="4Fe4S_Fe-S-bd"/>
</dbReference>
<dbReference type="SUPFAM" id="SSF55785">
    <property type="entry name" value="PYP-like sensor domain (PAS domain)"/>
    <property type="match status" value="1"/>
</dbReference>
<dbReference type="OrthoDB" id="9810782at2"/>
<dbReference type="KEGG" id="pca:Pcar_1833"/>
<dbReference type="GO" id="GO:0046872">
    <property type="term" value="F:metal ion binding"/>
    <property type="evidence" value="ECO:0007669"/>
    <property type="project" value="UniProtKB-KW"/>
</dbReference>
<dbReference type="eggNOG" id="COG4624">
    <property type="taxonomic scope" value="Bacteria"/>
</dbReference>
<dbReference type="Proteomes" id="UP000002534">
    <property type="component" value="Chromosome"/>
</dbReference>
<dbReference type="eggNOG" id="COG1145">
    <property type="taxonomic scope" value="Bacteria"/>
</dbReference>
<dbReference type="InterPro" id="IPR007202">
    <property type="entry name" value="4Fe-4S_dom"/>
</dbReference>
<dbReference type="Gene3D" id="3.30.70.20">
    <property type="match status" value="1"/>
</dbReference>
<evidence type="ECO:0000313" key="7">
    <source>
        <dbReference type="EMBL" id="ABA89074.1"/>
    </source>
</evidence>
<evidence type="ECO:0000259" key="5">
    <source>
        <dbReference type="PROSITE" id="PS51379"/>
    </source>
</evidence>
<dbReference type="InterPro" id="IPR035965">
    <property type="entry name" value="PAS-like_dom_sf"/>
</dbReference>
<keyword evidence="2" id="KW-0479">Metal-binding</keyword>
<keyword evidence="1" id="KW-0004">4Fe-4S</keyword>
<reference evidence="8" key="1">
    <citation type="submission" date="2005-10" db="EMBL/GenBank/DDBJ databases">
        <title>Complete sequence of Pelobacter carbinolicus DSM 2380.</title>
        <authorList>
            <person name="Copeland A."/>
            <person name="Lucas S."/>
            <person name="Lapidus A."/>
            <person name="Barry K."/>
            <person name="Detter J.C."/>
            <person name="Glavina T."/>
            <person name="Hammon N."/>
            <person name="Israni S."/>
            <person name="Pitluck S."/>
            <person name="Chertkov O."/>
            <person name="Schmutz J."/>
            <person name="Larimer F."/>
            <person name="Land M."/>
            <person name="Kyrpides N."/>
            <person name="Ivanova N."/>
            <person name="Richardson P."/>
        </authorList>
    </citation>
    <scope>NUCLEOTIDE SEQUENCE [LARGE SCALE GENOMIC DNA]</scope>
    <source>
        <strain evidence="8">DSM 2380 / NBRC 103641 / GraBd1</strain>
    </source>
</reference>
<evidence type="ECO:0000259" key="6">
    <source>
        <dbReference type="PROSITE" id="PS51656"/>
    </source>
</evidence>
<dbReference type="AlphaFoldDB" id="Q3A3I3"/>
<dbReference type="GO" id="GO:0051539">
    <property type="term" value="F:4 iron, 4 sulfur cluster binding"/>
    <property type="evidence" value="ECO:0007669"/>
    <property type="project" value="UniProtKB-KW"/>
</dbReference>
<dbReference type="EMBL" id="CP000142">
    <property type="protein sequence ID" value="ABA89074.1"/>
    <property type="molecule type" value="Genomic_DNA"/>
</dbReference>
<dbReference type="InterPro" id="IPR017900">
    <property type="entry name" value="4Fe4S_Fe_S_CS"/>
</dbReference>
<evidence type="ECO:0000256" key="3">
    <source>
        <dbReference type="ARBA" id="ARBA00023004"/>
    </source>
</evidence>
<dbReference type="HOGENOM" id="CLU_027268_0_0_7"/>